<dbReference type="AlphaFoldDB" id="A0A3M8CGZ8"/>
<feature type="domain" description="HAMP" evidence="4">
    <location>
        <begin position="26"/>
        <end position="69"/>
    </location>
</feature>
<evidence type="ECO:0000313" key="6">
    <source>
        <dbReference type="Proteomes" id="UP000282028"/>
    </source>
</evidence>
<dbReference type="EMBL" id="RHHR01000013">
    <property type="protein sequence ID" value="RNB74919.1"/>
    <property type="molecule type" value="Genomic_DNA"/>
</dbReference>
<dbReference type="SUPFAM" id="SSF158472">
    <property type="entry name" value="HAMP domain-like"/>
    <property type="match status" value="1"/>
</dbReference>
<comment type="caution">
    <text evidence="5">The sequence shown here is derived from an EMBL/GenBank/DDBJ whole genome shotgun (WGS) entry which is preliminary data.</text>
</comment>
<dbReference type="PROSITE" id="PS50885">
    <property type="entry name" value="HAMP"/>
    <property type="match status" value="1"/>
</dbReference>
<dbReference type="InterPro" id="IPR003660">
    <property type="entry name" value="HAMP_dom"/>
</dbReference>
<evidence type="ECO:0000256" key="3">
    <source>
        <dbReference type="ARBA" id="ARBA00023136"/>
    </source>
</evidence>
<keyword evidence="2" id="KW-1003">Cell membrane</keyword>
<protein>
    <submittedName>
        <fullName evidence="5">HAMP domain-containing protein</fullName>
    </submittedName>
</protein>
<evidence type="ECO:0000259" key="4">
    <source>
        <dbReference type="PROSITE" id="PS50885"/>
    </source>
</evidence>
<evidence type="ECO:0000313" key="5">
    <source>
        <dbReference type="EMBL" id="RNB74919.1"/>
    </source>
</evidence>
<dbReference type="Pfam" id="PF00672">
    <property type="entry name" value="HAMP"/>
    <property type="match status" value="1"/>
</dbReference>
<sequence length="84" mass="9379">MWRKCRIGCETADRFFAGVEHGFATLTQATKKLAEGEYEIQLDILRRDEIGNLAANFAQMTQSLKQLDDAARVNGRDSSGLLSE</sequence>
<dbReference type="OrthoDB" id="9813151at2"/>
<dbReference type="GO" id="GO:0007165">
    <property type="term" value="P:signal transduction"/>
    <property type="evidence" value="ECO:0007669"/>
    <property type="project" value="InterPro"/>
</dbReference>
<evidence type="ECO:0000256" key="2">
    <source>
        <dbReference type="ARBA" id="ARBA00022475"/>
    </source>
</evidence>
<dbReference type="SMART" id="SM00304">
    <property type="entry name" value="HAMP"/>
    <property type="match status" value="1"/>
</dbReference>
<gene>
    <name evidence="5" type="ORF">EDM52_09370</name>
</gene>
<accession>A0A3M8CGZ8</accession>
<dbReference type="GO" id="GO:0005886">
    <property type="term" value="C:plasma membrane"/>
    <property type="evidence" value="ECO:0007669"/>
    <property type="project" value="UniProtKB-SubCell"/>
</dbReference>
<comment type="subcellular location">
    <subcellularLocation>
        <location evidence="1">Cell membrane</location>
    </subcellularLocation>
</comment>
<reference evidence="5 6" key="1">
    <citation type="submission" date="2018-10" db="EMBL/GenBank/DDBJ databases">
        <title>Phylogenomics of Brevibacillus.</title>
        <authorList>
            <person name="Dunlap C."/>
        </authorList>
    </citation>
    <scope>NUCLEOTIDE SEQUENCE [LARGE SCALE GENOMIC DNA]</scope>
    <source>
        <strain evidence="5 6">JCM 12215</strain>
    </source>
</reference>
<proteinExistence type="predicted"/>
<keyword evidence="6" id="KW-1185">Reference proteome</keyword>
<dbReference type="Gene3D" id="1.10.8.500">
    <property type="entry name" value="HAMP domain in histidine kinase"/>
    <property type="match status" value="1"/>
</dbReference>
<evidence type="ECO:0000256" key="1">
    <source>
        <dbReference type="ARBA" id="ARBA00004236"/>
    </source>
</evidence>
<dbReference type="Proteomes" id="UP000282028">
    <property type="component" value="Unassembled WGS sequence"/>
</dbReference>
<dbReference type="CDD" id="cd06225">
    <property type="entry name" value="HAMP"/>
    <property type="match status" value="1"/>
</dbReference>
<organism evidence="5 6">
    <name type="scientific">Brevibacillus invocatus</name>
    <dbReference type="NCBI Taxonomy" id="173959"/>
    <lineage>
        <taxon>Bacteria</taxon>
        <taxon>Bacillati</taxon>
        <taxon>Bacillota</taxon>
        <taxon>Bacilli</taxon>
        <taxon>Bacillales</taxon>
        <taxon>Paenibacillaceae</taxon>
        <taxon>Brevibacillus</taxon>
    </lineage>
</organism>
<name>A0A3M8CGZ8_9BACL</name>
<keyword evidence="3" id="KW-0472">Membrane</keyword>